<feature type="compositionally biased region" description="Basic and acidic residues" evidence="1">
    <location>
        <begin position="8"/>
        <end position="28"/>
    </location>
</feature>
<feature type="compositionally biased region" description="Basic and acidic residues" evidence="1">
    <location>
        <begin position="62"/>
        <end position="83"/>
    </location>
</feature>
<gene>
    <name evidence="2" type="ORF">TRAES_3BF075600010CFD_c1</name>
</gene>
<organism evidence="2">
    <name type="scientific">Triticum aestivum</name>
    <name type="common">Wheat</name>
    <dbReference type="NCBI Taxonomy" id="4565"/>
    <lineage>
        <taxon>Eukaryota</taxon>
        <taxon>Viridiplantae</taxon>
        <taxon>Streptophyta</taxon>
        <taxon>Embryophyta</taxon>
        <taxon>Tracheophyta</taxon>
        <taxon>Spermatophyta</taxon>
        <taxon>Magnoliopsida</taxon>
        <taxon>Liliopsida</taxon>
        <taxon>Poales</taxon>
        <taxon>Poaceae</taxon>
        <taxon>BOP clade</taxon>
        <taxon>Pooideae</taxon>
        <taxon>Triticodae</taxon>
        <taxon>Triticeae</taxon>
        <taxon>Triticinae</taxon>
        <taxon>Triticum</taxon>
    </lineage>
</organism>
<evidence type="ECO:0000313" key="2">
    <source>
        <dbReference type="EMBL" id="CDM84530.1"/>
    </source>
</evidence>
<dbReference type="EMBL" id="HG670306">
    <property type="protein sequence ID" value="CDM84530.1"/>
    <property type="molecule type" value="Genomic_DNA"/>
</dbReference>
<sequence>MTQNVDPMEQKRQLERERYSQNRDDILKRQRQAYSQKKLSHASAGTGAQKDETQTPMSTSIDPKELRRQRDRERYAQNRDEISRRKRQSGEQAKTSIATVNNVDNVSRTPATGQSGVSQLQTISFAGLSNMSTSSQSHEGIPPDEDNILGNIDESNWLHRNDAYQMVEIAGRLRAVVVPLVHKTQTISNVTADIAPVGNDQTADPYGIFEPPVQQTNFQDYMEPLHNGEAAYHDPDEEARIFMDQDVAFESYHLGHQNAQAGTVANFDKFIYRNLPTKHHVLKKVPDCLHCGALRFPFEGPAFCCRKGKVSVIISYCSILIVSISQHTDTYVVNLLDDNEDNPDEDFGDNEVNAKQCQEETFKHHLVRGAPFPTVGC</sequence>
<accession>A0A077S400</accession>
<protein>
    <submittedName>
        <fullName evidence="2">Uncharacterized protein</fullName>
    </submittedName>
</protein>
<dbReference type="HOGENOM" id="CLU_734492_0_0_1"/>
<reference evidence="2" key="1">
    <citation type="journal article" date="2014" name="Science">
        <title>Structural and functional partitioning of bread wheat chromosome 3B.</title>
        <authorList>
            <person name="Choulet F."/>
            <person name="Alberti A."/>
            <person name="Theil S."/>
            <person name="Glover N."/>
            <person name="Barbe V."/>
            <person name="Daron J."/>
            <person name="Pingault L."/>
            <person name="Sourdille P."/>
            <person name="Couloux A."/>
            <person name="Paux E."/>
            <person name="Leroy P."/>
            <person name="Mangenot S."/>
            <person name="Guilhot N."/>
            <person name="Le Gouis J."/>
            <person name="Balfourier F."/>
            <person name="Alaux M."/>
            <person name="Jamilloux V."/>
            <person name="Poulain J."/>
            <person name="Durand C."/>
            <person name="Bellec A."/>
            <person name="Gaspin C."/>
            <person name="Safar J."/>
            <person name="Dolezel J."/>
            <person name="Rogers J."/>
            <person name="Vandepoele K."/>
            <person name="Aury J.M."/>
            <person name="Mayer K."/>
            <person name="Berges H."/>
            <person name="Quesneville H."/>
            <person name="Wincker P."/>
            <person name="Feuillet C."/>
        </authorList>
    </citation>
    <scope>NUCLEOTIDE SEQUENCE</scope>
</reference>
<dbReference type="AlphaFoldDB" id="A0A077S400"/>
<name>A0A077S400_WHEAT</name>
<feature type="region of interest" description="Disordered" evidence="1">
    <location>
        <begin position="1"/>
        <end position="118"/>
    </location>
</feature>
<evidence type="ECO:0000256" key="1">
    <source>
        <dbReference type="SAM" id="MobiDB-lite"/>
    </source>
</evidence>
<feature type="compositionally biased region" description="Polar residues" evidence="1">
    <location>
        <begin position="90"/>
        <end position="118"/>
    </location>
</feature>
<proteinExistence type="predicted"/>